<dbReference type="Gene3D" id="2.40.110.10">
    <property type="entry name" value="Butyryl-CoA Dehydrogenase, subunit A, domain 2"/>
    <property type="match status" value="1"/>
</dbReference>
<dbReference type="SUPFAM" id="SSF56645">
    <property type="entry name" value="Acyl-CoA dehydrogenase NM domain-like"/>
    <property type="match status" value="1"/>
</dbReference>
<proteinExistence type="predicted"/>
<organism evidence="1 2">
    <name type="scientific">Comamonas antarctica</name>
    <dbReference type="NCBI Taxonomy" id="2743470"/>
    <lineage>
        <taxon>Bacteria</taxon>
        <taxon>Pseudomonadati</taxon>
        <taxon>Pseudomonadota</taxon>
        <taxon>Betaproteobacteria</taxon>
        <taxon>Burkholderiales</taxon>
        <taxon>Comamonadaceae</taxon>
        <taxon>Comamonas</taxon>
    </lineage>
</organism>
<accession>A0A6N1XBU4</accession>
<dbReference type="InterPro" id="IPR009100">
    <property type="entry name" value="AcylCoA_DH/oxidase_NM_dom_sf"/>
</dbReference>
<evidence type="ECO:0000313" key="2">
    <source>
        <dbReference type="Proteomes" id="UP000509579"/>
    </source>
</evidence>
<dbReference type="GO" id="GO:0016627">
    <property type="term" value="F:oxidoreductase activity, acting on the CH-CH group of donors"/>
    <property type="evidence" value="ECO:0007669"/>
    <property type="project" value="InterPro"/>
</dbReference>
<dbReference type="EMBL" id="CP054841">
    <property type="protein sequence ID" value="QKV55230.1"/>
    <property type="molecule type" value="Genomic_DNA"/>
</dbReference>
<protein>
    <submittedName>
        <fullName evidence="1">Acyl-CoA dehydrogenase</fullName>
    </submittedName>
</protein>
<dbReference type="KEGG" id="aant:HUK68_20025"/>
<keyword evidence="1" id="KW-0614">Plasmid</keyword>
<keyword evidence="2" id="KW-1185">Reference proteome</keyword>
<geneLocation type="plasmid" evidence="1 2">
    <name>unnamed1</name>
</geneLocation>
<dbReference type="RefSeq" id="WP_175506018.1">
    <property type="nucleotide sequence ID" value="NZ_CP054841.1"/>
</dbReference>
<dbReference type="InterPro" id="IPR046373">
    <property type="entry name" value="Acyl-CoA_Oxase/DH_mid-dom_sf"/>
</dbReference>
<dbReference type="Proteomes" id="UP000509579">
    <property type="component" value="Plasmid unnamed1"/>
</dbReference>
<dbReference type="AlphaFoldDB" id="A0A6N1XBU4"/>
<sequence>MSAASLARFELALQAAPQLPAPGAYAGATLERWRTLSALAAQDLAACKLAEAHWDALTILADIGAAPPPHARIWSVWAAENPQAPLQLQCQAQGARLTGTKSWCSGADITTHALLTCEDLERGACLALVDMRAPGIAIEGQGWQALGMRHVPTPSVRFEATPATWLGERSVYLQRPGFWHGGAGIAACWYGAACEIAQLLRRKLHAEQPHAAAHLGAMFSQLRAARGMFHALAQRIDDTPHAPWIEEVQALRSFVRGLASDIIERSARAMGPGPLCTDAAHAQRCADLAVWVTQQHAEKDDAALGLAAQAAGIVWEL</sequence>
<gene>
    <name evidence="1" type="ORF">HUK68_20025</name>
</gene>
<name>A0A6N1XBU4_9BURK</name>
<evidence type="ECO:0000313" key="1">
    <source>
        <dbReference type="EMBL" id="QKV55230.1"/>
    </source>
</evidence>
<reference evidence="1 2" key="1">
    <citation type="submission" date="2020-06" db="EMBL/GenBank/DDBJ databases">
        <title>Acidovorax antarctica sp. nov., isolated from Corinth ice sheet soil, Antarctic Fields Peninsula.</title>
        <authorList>
            <person name="Xu Q."/>
            <person name="Peng F."/>
        </authorList>
    </citation>
    <scope>NUCLEOTIDE SEQUENCE [LARGE SCALE GENOMIC DNA]</scope>
    <source>
        <strain evidence="1 2">16-35-5</strain>
        <plasmid evidence="1 2">unnamed1</plasmid>
    </source>
</reference>